<feature type="transmembrane region" description="Helical" evidence="6">
    <location>
        <begin position="302"/>
        <end position="323"/>
    </location>
</feature>
<feature type="transmembrane region" description="Helical" evidence="6">
    <location>
        <begin position="165"/>
        <end position="184"/>
    </location>
</feature>
<dbReference type="Gene3D" id="1.20.1250.20">
    <property type="entry name" value="MFS general substrate transporter like domains"/>
    <property type="match status" value="1"/>
</dbReference>
<keyword evidence="4 6" id="KW-1133">Transmembrane helix</keyword>
<dbReference type="PANTHER" id="PTHR43702">
    <property type="entry name" value="L-FUCOSE-PROTON SYMPORTER"/>
    <property type="match status" value="1"/>
</dbReference>
<organism evidence="8 9">
    <name type="scientific">Chryseobacterium geocarposphaerae</name>
    <dbReference type="NCBI Taxonomy" id="1416776"/>
    <lineage>
        <taxon>Bacteria</taxon>
        <taxon>Pseudomonadati</taxon>
        <taxon>Bacteroidota</taxon>
        <taxon>Flavobacteriia</taxon>
        <taxon>Flavobacteriales</taxon>
        <taxon>Weeksellaceae</taxon>
        <taxon>Chryseobacterium group</taxon>
        <taxon>Chryseobacterium</taxon>
    </lineage>
</organism>
<evidence type="ECO:0000256" key="1">
    <source>
        <dbReference type="ARBA" id="ARBA00004429"/>
    </source>
</evidence>
<keyword evidence="3 6" id="KW-0812">Transmembrane</keyword>
<feature type="transmembrane region" description="Helical" evidence="6">
    <location>
        <begin position="140"/>
        <end position="159"/>
    </location>
</feature>
<evidence type="ECO:0000256" key="5">
    <source>
        <dbReference type="ARBA" id="ARBA00023136"/>
    </source>
</evidence>
<dbReference type="EMBL" id="JAVDQS010000006">
    <property type="protein sequence ID" value="MDR6405668.1"/>
    <property type="molecule type" value="Genomic_DNA"/>
</dbReference>
<feature type="transmembrane region" description="Helical" evidence="6">
    <location>
        <begin position="242"/>
        <end position="263"/>
    </location>
</feature>
<sequence>MTTKLSNISLPLKLTFLIFSMVLNCMGIVILQLSDAKITYEKLGFLESFKDLPIAFISLFAVNFISKIGTKKALILALTIVGICSLILPFVEVFWFYKLWFAIIGTCFAIGKICVFGIIRNNISDEKSLAKTMNSVEASFMIGIFVVNTGFGWLISSQFSEYWKFGFISISVLSAVTIFLFSRLPISEPVKLEKDNIIRDLSKLINPLMIIFLAVIFSIVFVEQSFNSWLPSFYKNHLKVNSFFALQASSFLALFSYVGRTITANIIQRFSLSKYYTLCLSLIILVLIVIIGIQFFDADDSKVLLFLFPILGLFLSPLYPVINSKMIAQVDKTKANLFTSLIVIFSSLGSSVSSIIMSVLFGNQLLSFYSLYILMAVTVLFTISLIYFKLADKTFRK</sequence>
<reference evidence="8 9" key="1">
    <citation type="submission" date="2023-07" db="EMBL/GenBank/DDBJ databases">
        <title>Sorghum-associated microbial communities from plants grown in Nebraska, USA.</title>
        <authorList>
            <person name="Schachtman D."/>
        </authorList>
    </citation>
    <scope>NUCLEOTIDE SEQUENCE [LARGE SCALE GENOMIC DNA]</scope>
    <source>
        <strain evidence="8 9">DS1709</strain>
    </source>
</reference>
<dbReference type="Pfam" id="PF07690">
    <property type="entry name" value="MFS_1"/>
    <property type="match status" value="1"/>
</dbReference>
<accession>A0ABU1LG06</accession>
<dbReference type="PROSITE" id="PS50850">
    <property type="entry name" value="MFS"/>
    <property type="match status" value="1"/>
</dbReference>
<evidence type="ECO:0000256" key="2">
    <source>
        <dbReference type="ARBA" id="ARBA00022475"/>
    </source>
</evidence>
<feature type="transmembrane region" description="Helical" evidence="6">
    <location>
        <begin position="97"/>
        <end position="119"/>
    </location>
</feature>
<dbReference type="RefSeq" id="WP_115981275.1">
    <property type="nucleotide sequence ID" value="NZ_JAVDQS010000006.1"/>
</dbReference>
<dbReference type="Proteomes" id="UP001184853">
    <property type="component" value="Unassembled WGS sequence"/>
</dbReference>
<dbReference type="InterPro" id="IPR036259">
    <property type="entry name" value="MFS_trans_sf"/>
</dbReference>
<feature type="domain" description="Major facilitator superfamily (MFS) profile" evidence="7">
    <location>
        <begin position="1"/>
        <end position="394"/>
    </location>
</feature>
<feature type="transmembrane region" description="Helical" evidence="6">
    <location>
        <begin position="12"/>
        <end position="33"/>
    </location>
</feature>
<protein>
    <submittedName>
        <fullName evidence="8">Fucose permease</fullName>
    </submittedName>
</protein>
<comment type="subcellular location">
    <subcellularLocation>
        <location evidence="1">Cell inner membrane</location>
        <topology evidence="1">Multi-pass membrane protein</topology>
    </subcellularLocation>
</comment>
<keyword evidence="5 6" id="KW-0472">Membrane</keyword>
<feature type="transmembrane region" description="Helical" evidence="6">
    <location>
        <begin position="73"/>
        <end position="91"/>
    </location>
</feature>
<name>A0ABU1LG06_9FLAO</name>
<evidence type="ECO:0000313" key="8">
    <source>
        <dbReference type="EMBL" id="MDR6405668.1"/>
    </source>
</evidence>
<evidence type="ECO:0000313" key="9">
    <source>
        <dbReference type="Proteomes" id="UP001184853"/>
    </source>
</evidence>
<dbReference type="PANTHER" id="PTHR43702:SF11">
    <property type="entry name" value="L-FUCOSE-PROTON SYMPORTER"/>
    <property type="match status" value="1"/>
</dbReference>
<keyword evidence="2" id="KW-1003">Cell membrane</keyword>
<evidence type="ECO:0000256" key="4">
    <source>
        <dbReference type="ARBA" id="ARBA00022989"/>
    </source>
</evidence>
<feature type="transmembrane region" description="Helical" evidence="6">
    <location>
        <begin position="367"/>
        <end position="388"/>
    </location>
</feature>
<evidence type="ECO:0000256" key="6">
    <source>
        <dbReference type="SAM" id="Phobius"/>
    </source>
</evidence>
<dbReference type="SUPFAM" id="SSF103473">
    <property type="entry name" value="MFS general substrate transporter"/>
    <property type="match status" value="1"/>
</dbReference>
<comment type="caution">
    <text evidence="8">The sequence shown here is derived from an EMBL/GenBank/DDBJ whole genome shotgun (WGS) entry which is preliminary data.</text>
</comment>
<keyword evidence="9" id="KW-1185">Reference proteome</keyword>
<proteinExistence type="predicted"/>
<gene>
    <name evidence="8" type="ORF">J2781_002600</name>
</gene>
<feature type="transmembrane region" description="Helical" evidence="6">
    <location>
        <begin position="204"/>
        <end position="222"/>
    </location>
</feature>
<feature type="transmembrane region" description="Helical" evidence="6">
    <location>
        <begin position="45"/>
        <end position="66"/>
    </location>
</feature>
<feature type="transmembrane region" description="Helical" evidence="6">
    <location>
        <begin position="275"/>
        <end position="296"/>
    </location>
</feature>
<feature type="transmembrane region" description="Helical" evidence="6">
    <location>
        <begin position="335"/>
        <end position="361"/>
    </location>
</feature>
<dbReference type="InterPro" id="IPR011701">
    <property type="entry name" value="MFS"/>
</dbReference>
<evidence type="ECO:0000256" key="3">
    <source>
        <dbReference type="ARBA" id="ARBA00022692"/>
    </source>
</evidence>
<dbReference type="InterPro" id="IPR050375">
    <property type="entry name" value="MFS_TsgA-like"/>
</dbReference>
<evidence type="ECO:0000259" key="7">
    <source>
        <dbReference type="PROSITE" id="PS50850"/>
    </source>
</evidence>
<dbReference type="InterPro" id="IPR020846">
    <property type="entry name" value="MFS_dom"/>
</dbReference>